<evidence type="ECO:0000313" key="3">
    <source>
        <dbReference type="Proteomes" id="UP000198282"/>
    </source>
</evidence>
<protein>
    <recommendedName>
        <fullName evidence="1">DUF2470 domain-containing protein</fullName>
    </recommendedName>
</protein>
<dbReference type="InterPro" id="IPR037119">
    <property type="entry name" value="Haem_oxidase_HugZ-like_sf"/>
</dbReference>
<evidence type="ECO:0000313" key="2">
    <source>
        <dbReference type="EMBL" id="SNT58999.1"/>
    </source>
</evidence>
<dbReference type="SUPFAM" id="SSF50475">
    <property type="entry name" value="FMN-binding split barrel"/>
    <property type="match status" value="1"/>
</dbReference>
<sequence>MGAPPVSRSVVRLDTLCGMSTPFTPDVVEAIKRHMNDDHGDDALLICKSLGGQPEATGAKTTGVDSEAIEFVAVVGGEDVTVRVPWSTTLTERAQVRGEVVRLYREACAALGLPARGEH</sequence>
<dbReference type="Pfam" id="PF10615">
    <property type="entry name" value="DUF2470"/>
    <property type="match status" value="1"/>
</dbReference>
<proteinExistence type="predicted"/>
<dbReference type="Gene3D" id="3.20.180.10">
    <property type="entry name" value="PNP-oxidase-like"/>
    <property type="match status" value="1"/>
</dbReference>
<keyword evidence="3" id="KW-1185">Reference proteome</keyword>
<dbReference type="InterPro" id="IPR019595">
    <property type="entry name" value="DUF2470"/>
</dbReference>
<gene>
    <name evidence="2" type="ORF">SAMN05216276_107140</name>
</gene>
<dbReference type="AlphaFoldDB" id="A0A239NY11"/>
<reference evidence="2 3" key="1">
    <citation type="submission" date="2017-06" db="EMBL/GenBank/DDBJ databases">
        <authorList>
            <person name="Kim H.J."/>
            <person name="Triplett B.A."/>
        </authorList>
    </citation>
    <scope>NUCLEOTIDE SEQUENCE [LARGE SCALE GENOMIC DNA]</scope>
    <source>
        <strain evidence="2 3">CGMCC 4.2132</strain>
    </source>
</reference>
<accession>A0A239NY11</accession>
<dbReference type="EMBL" id="FZOD01000071">
    <property type="protein sequence ID" value="SNT58999.1"/>
    <property type="molecule type" value="Genomic_DNA"/>
</dbReference>
<dbReference type="Proteomes" id="UP000198282">
    <property type="component" value="Unassembled WGS sequence"/>
</dbReference>
<feature type="domain" description="DUF2470" evidence="1">
    <location>
        <begin position="30"/>
        <end position="103"/>
    </location>
</feature>
<evidence type="ECO:0000259" key="1">
    <source>
        <dbReference type="Pfam" id="PF10615"/>
    </source>
</evidence>
<organism evidence="2 3">
    <name type="scientific">Streptosporangium subroseum</name>
    <dbReference type="NCBI Taxonomy" id="106412"/>
    <lineage>
        <taxon>Bacteria</taxon>
        <taxon>Bacillati</taxon>
        <taxon>Actinomycetota</taxon>
        <taxon>Actinomycetes</taxon>
        <taxon>Streptosporangiales</taxon>
        <taxon>Streptosporangiaceae</taxon>
        <taxon>Streptosporangium</taxon>
    </lineage>
</organism>
<name>A0A239NY11_9ACTN</name>